<dbReference type="Proteomes" id="UP000231912">
    <property type="component" value="Unassembled WGS sequence"/>
</dbReference>
<organism evidence="2 3">
    <name type="scientific">Leptospira wolffii</name>
    <dbReference type="NCBI Taxonomy" id="409998"/>
    <lineage>
        <taxon>Bacteria</taxon>
        <taxon>Pseudomonadati</taxon>
        <taxon>Spirochaetota</taxon>
        <taxon>Spirochaetia</taxon>
        <taxon>Leptospirales</taxon>
        <taxon>Leptospiraceae</taxon>
        <taxon>Leptospira</taxon>
    </lineage>
</organism>
<feature type="transmembrane region" description="Helical" evidence="1">
    <location>
        <begin position="402"/>
        <end position="424"/>
    </location>
</feature>
<sequence>MGGVELFGFPFSNSSYMIRFLHSSKLIWIPISVFLFSLSFPILFLSRGNSSCKTAYSGLDQSGDSYLITKQSAKGCFIKGVDSDYRFRLGKLSEGKNTVTVSVNGKKIQSHVMEKQIVHLSIPSEDSISEIDFTFLNPIQKGEVFLFQKKTFEYEAYHGTILALGFLSVAVFILLYRSGSLSSYKRFFLLWLIAYSLDFSFLKNWPVPYIGDEPHYLLMGESLLEDRDMALENQYSFRKPSLFFRKFDHHTIFIQGVEKPVHYPLLSLYLLPSFLNQNFGIQADPGLAAKILIVLLHSLGTAILLFSFRGRMKKGLGILLLLPIIFGLPWIAYSNQIFPEIPVGILLFICFHSLESENRFGRSFWYPITLIAFPFFHIKFALVSFLLYLYWAYLHRKEFAGLLIGTISYAIGALLFLFYNYLIYKGISPYGSKDLVLQEIPKRYSAYLFDADRGLFALNPILLLFVSFLPILLRKRFVAGVFLIAIVIVGHLPNVFHSNLWLGTCPAGRYWIAVYPLIAYYSSEALAILWDSSKALTGTRRFFLGLVGIAWVLSILQILAFWQNPENYYTQFRKTLVAGNFVSQYIPFPSEKIYYSYFLPDTYWNLIYWYILALLFLGIGIFFSVRTESHEKN</sequence>
<evidence type="ECO:0000256" key="1">
    <source>
        <dbReference type="SAM" id="Phobius"/>
    </source>
</evidence>
<gene>
    <name evidence="2" type="ORF">CH371_01535</name>
</gene>
<feature type="transmembrane region" description="Helical" evidence="1">
    <location>
        <begin position="454"/>
        <end position="472"/>
    </location>
</feature>
<accession>A0A2M9ZED9</accession>
<keyword evidence="1" id="KW-1133">Transmembrane helix</keyword>
<feature type="transmembrane region" description="Helical" evidence="1">
    <location>
        <begin position="156"/>
        <end position="176"/>
    </location>
</feature>
<feature type="transmembrane region" description="Helical" evidence="1">
    <location>
        <begin position="26"/>
        <end position="46"/>
    </location>
</feature>
<feature type="transmembrane region" description="Helical" evidence="1">
    <location>
        <begin position="477"/>
        <end position="496"/>
    </location>
</feature>
<keyword evidence="1" id="KW-0472">Membrane</keyword>
<name>A0A2M9ZED9_9LEPT</name>
<feature type="transmembrane region" description="Helical" evidence="1">
    <location>
        <begin position="315"/>
        <end position="333"/>
    </location>
</feature>
<feature type="transmembrane region" description="Helical" evidence="1">
    <location>
        <begin position="542"/>
        <end position="562"/>
    </location>
</feature>
<keyword evidence="1" id="KW-0812">Transmembrane</keyword>
<comment type="caution">
    <text evidence="2">The sequence shown here is derived from an EMBL/GenBank/DDBJ whole genome shotgun (WGS) entry which is preliminary data.</text>
</comment>
<dbReference type="AlphaFoldDB" id="A0A2M9ZED9"/>
<dbReference type="EMBL" id="NPDT01000001">
    <property type="protein sequence ID" value="PJZ66810.1"/>
    <property type="molecule type" value="Genomic_DNA"/>
</dbReference>
<feature type="transmembrane region" description="Helical" evidence="1">
    <location>
        <begin position="364"/>
        <end position="390"/>
    </location>
</feature>
<feature type="transmembrane region" description="Helical" evidence="1">
    <location>
        <begin position="287"/>
        <end position="308"/>
    </location>
</feature>
<evidence type="ECO:0000313" key="2">
    <source>
        <dbReference type="EMBL" id="PJZ66810.1"/>
    </source>
</evidence>
<feature type="transmembrane region" description="Helical" evidence="1">
    <location>
        <begin position="508"/>
        <end position="530"/>
    </location>
</feature>
<protein>
    <submittedName>
        <fullName evidence="2">Uncharacterized protein</fullName>
    </submittedName>
</protein>
<reference evidence="2 3" key="1">
    <citation type="submission" date="2017-07" db="EMBL/GenBank/DDBJ databases">
        <title>Leptospira spp. isolated from tropical soils.</title>
        <authorList>
            <person name="Thibeaux R."/>
            <person name="Iraola G."/>
            <person name="Ferres I."/>
            <person name="Bierque E."/>
            <person name="Girault D."/>
            <person name="Soupe-Gilbert M.-E."/>
            <person name="Picardeau M."/>
            <person name="Goarant C."/>
        </authorList>
    </citation>
    <scope>NUCLEOTIDE SEQUENCE [LARGE SCALE GENOMIC DNA]</scope>
    <source>
        <strain evidence="2 3">FH2-C-A2</strain>
    </source>
</reference>
<proteinExistence type="predicted"/>
<evidence type="ECO:0000313" key="3">
    <source>
        <dbReference type="Proteomes" id="UP000231912"/>
    </source>
</evidence>
<feature type="transmembrane region" description="Helical" evidence="1">
    <location>
        <begin position="607"/>
        <end position="625"/>
    </location>
</feature>